<protein>
    <submittedName>
        <fullName evidence="3">DUF4005 domain-containing protein</fullName>
    </submittedName>
</protein>
<feature type="compositionally biased region" description="Low complexity" evidence="1">
    <location>
        <begin position="17"/>
        <end position="41"/>
    </location>
</feature>
<proteinExistence type="predicted"/>
<evidence type="ECO:0000313" key="3">
    <source>
        <dbReference type="WBParaSite" id="PSU_v2.g9372.t1"/>
    </source>
</evidence>
<sequence length="157" mass="17365">MSSSYRRYAPKRDEIPSTSSSSTTRRNLSSTTGEPSTTGTSWASLRFNKPMTDGFRGHSSRLASTFEPSRTTSSSYAPSMASLSSRYSTTSSTTKEKPSAGYVRSALANYQKAVASSDRSTRPKASVAGPLMTYRSQVARDMFKTRFQHQQQQHVHR</sequence>
<dbReference type="AlphaFoldDB" id="A0A914ZCC5"/>
<feature type="region of interest" description="Disordered" evidence="1">
    <location>
        <begin position="1"/>
        <end position="100"/>
    </location>
</feature>
<organism evidence="2 3">
    <name type="scientific">Panagrolaimus superbus</name>
    <dbReference type="NCBI Taxonomy" id="310955"/>
    <lineage>
        <taxon>Eukaryota</taxon>
        <taxon>Metazoa</taxon>
        <taxon>Ecdysozoa</taxon>
        <taxon>Nematoda</taxon>
        <taxon>Chromadorea</taxon>
        <taxon>Rhabditida</taxon>
        <taxon>Tylenchina</taxon>
        <taxon>Panagrolaimomorpha</taxon>
        <taxon>Panagrolaimoidea</taxon>
        <taxon>Panagrolaimidae</taxon>
        <taxon>Panagrolaimus</taxon>
    </lineage>
</organism>
<evidence type="ECO:0000313" key="2">
    <source>
        <dbReference type="Proteomes" id="UP000887577"/>
    </source>
</evidence>
<evidence type="ECO:0000256" key="1">
    <source>
        <dbReference type="SAM" id="MobiDB-lite"/>
    </source>
</evidence>
<reference evidence="3" key="1">
    <citation type="submission" date="2022-11" db="UniProtKB">
        <authorList>
            <consortium name="WormBaseParasite"/>
        </authorList>
    </citation>
    <scope>IDENTIFICATION</scope>
</reference>
<feature type="compositionally biased region" description="Low complexity" evidence="1">
    <location>
        <begin position="73"/>
        <end position="93"/>
    </location>
</feature>
<dbReference type="WBParaSite" id="PSU_v2.g9372.t1">
    <property type="protein sequence ID" value="PSU_v2.g9372.t1"/>
    <property type="gene ID" value="PSU_v2.g9372"/>
</dbReference>
<dbReference type="Proteomes" id="UP000887577">
    <property type="component" value="Unplaced"/>
</dbReference>
<keyword evidence="2" id="KW-1185">Reference proteome</keyword>
<name>A0A914ZCC5_9BILA</name>
<accession>A0A914ZCC5</accession>
<feature type="compositionally biased region" description="Polar residues" evidence="1">
    <location>
        <begin position="61"/>
        <end position="72"/>
    </location>
</feature>